<protein>
    <submittedName>
        <fullName evidence="2">Uncharacterized protein</fullName>
    </submittedName>
</protein>
<dbReference type="Gene3D" id="3.40.50.720">
    <property type="entry name" value="NAD(P)-binding Rossmann-like Domain"/>
    <property type="match status" value="1"/>
</dbReference>
<feature type="region of interest" description="Disordered" evidence="1">
    <location>
        <begin position="356"/>
        <end position="382"/>
    </location>
</feature>
<dbReference type="GeneID" id="85223874"/>
<feature type="region of interest" description="Disordered" evidence="1">
    <location>
        <begin position="460"/>
        <end position="479"/>
    </location>
</feature>
<reference evidence="2" key="1">
    <citation type="submission" date="2023-03" db="EMBL/GenBank/DDBJ databases">
        <title>Mating type loci evolution in Malassezia.</title>
        <authorList>
            <person name="Coelho M.A."/>
        </authorList>
    </citation>
    <scope>NUCLEOTIDE SEQUENCE</scope>
    <source>
        <strain evidence="2">CBS 9431</strain>
    </source>
</reference>
<name>A0AAF0EUP7_9BASI</name>
<sequence length="479" mass="51476">MWQDVAEAVRVGADRVSGSLNEYGPPMELPAFASAWKERAGKYIGKVHNWADPPPPPPPSLGEQAGTWLVRHRTLAAYALGGAVVVGLGIALHRARPQVPTSGTVVEGRRTQAVIVLGGDSPLGRALTLSLAARDLIVLPSVSNDQAKRALEFEVPPPSKGYVKALVLDANDPTSAEDKFVHAVHAALCMRYPITTAGDPYARPGENVQVIGVVNALSFAPDADVPDALARSTPARLEEALRTHVVTPLSTINRLLALLTALPNRVQRPEEQTPALILSLISLPDVQVAQPLHGAAPIIAQSVRAGISTLRRESDQQYLAQRTNHPLAWTWLGTSRQTQQRPLRWTLVEVDATRSAPFSQVQPSDSRELVGPKRAPPAPKKPRDILDKVAQLLFSRGTPLWPTYRVRGTSRLGHALGYLWASILAVLPTSILDVLVATNLRFAARSTGTIHDHLHRVVTDATAPPPSLRPGNGAASGHT</sequence>
<proteinExistence type="predicted"/>
<evidence type="ECO:0000256" key="1">
    <source>
        <dbReference type="SAM" id="MobiDB-lite"/>
    </source>
</evidence>
<dbReference type="EMBL" id="CP119958">
    <property type="protein sequence ID" value="WFD37281.1"/>
    <property type="molecule type" value="Genomic_DNA"/>
</dbReference>
<evidence type="ECO:0000313" key="3">
    <source>
        <dbReference type="Proteomes" id="UP001217754"/>
    </source>
</evidence>
<dbReference type="RefSeq" id="XP_060120178.1">
    <property type="nucleotide sequence ID" value="XM_060264195.1"/>
</dbReference>
<gene>
    <name evidence="2" type="ORF">MJAP1_000225</name>
</gene>
<organism evidence="2 3">
    <name type="scientific">Malassezia japonica</name>
    <dbReference type="NCBI Taxonomy" id="223818"/>
    <lineage>
        <taxon>Eukaryota</taxon>
        <taxon>Fungi</taxon>
        <taxon>Dikarya</taxon>
        <taxon>Basidiomycota</taxon>
        <taxon>Ustilaginomycotina</taxon>
        <taxon>Malasseziomycetes</taxon>
        <taxon>Malasseziales</taxon>
        <taxon>Malasseziaceae</taxon>
        <taxon>Malassezia</taxon>
    </lineage>
</organism>
<dbReference type="AlphaFoldDB" id="A0AAF0EUP7"/>
<accession>A0AAF0EUP7</accession>
<evidence type="ECO:0000313" key="2">
    <source>
        <dbReference type="EMBL" id="WFD37281.1"/>
    </source>
</evidence>
<keyword evidence="3" id="KW-1185">Reference proteome</keyword>
<dbReference type="Proteomes" id="UP001217754">
    <property type="component" value="Chromosome 1"/>
</dbReference>